<proteinExistence type="predicted"/>
<comment type="caution">
    <text evidence="1">The sequence shown here is derived from an EMBL/GenBank/DDBJ whole genome shotgun (WGS) entry which is preliminary data.</text>
</comment>
<name>A0ABT8YND5_9HYPH</name>
<gene>
    <name evidence="1" type="primary">gspM</name>
    <name evidence="1" type="ORF">Q4481_14830</name>
</gene>
<accession>A0ABT8YND5</accession>
<dbReference type="EMBL" id="JAUOZU010000009">
    <property type="protein sequence ID" value="MDO6965240.1"/>
    <property type="molecule type" value="Genomic_DNA"/>
</dbReference>
<dbReference type="RefSeq" id="WP_304377171.1">
    <property type="nucleotide sequence ID" value="NZ_JAUOZU010000009.1"/>
</dbReference>
<dbReference type="Pfam" id="PF10741">
    <property type="entry name" value="T2SSM_b"/>
    <property type="match status" value="1"/>
</dbReference>
<evidence type="ECO:0000313" key="1">
    <source>
        <dbReference type="EMBL" id="MDO6965240.1"/>
    </source>
</evidence>
<dbReference type="InterPro" id="IPR034756">
    <property type="entry name" value="T2SSM_b"/>
</dbReference>
<reference evidence="1" key="2">
    <citation type="submission" date="2023-07" db="EMBL/GenBank/DDBJ databases">
        <authorList>
            <person name="Shen H."/>
        </authorList>
    </citation>
    <scope>NUCLEOTIDE SEQUENCE</scope>
    <source>
        <strain evidence="1">TNR-22</strain>
    </source>
</reference>
<keyword evidence="2" id="KW-1185">Reference proteome</keyword>
<dbReference type="Proteomes" id="UP001174932">
    <property type="component" value="Unassembled WGS sequence"/>
</dbReference>
<protein>
    <submittedName>
        <fullName evidence="1">Type II secretion system protein GspM</fullName>
    </submittedName>
</protein>
<sequence length="195" mass="21164">MVAELMARLFSTSQRFQRNLALSISLALCLAAFMLVWGGVSLLSRTYDELQDARVQLGNLQRLDAAANALNQATLSDGNERVQDFFTGANSDVVGAKLQAWLQETVDELGGQLASSEVVNMSSKNTVSVAADIEGSWKSLQNLLVRIETSRPALFVENLNIVSNDYDDRAGEPSLNMHIVFSGIRNPVADAKEGS</sequence>
<organism evidence="1 2">
    <name type="scientific">Rhizobium alvei</name>
    <dbReference type="NCBI Taxonomy" id="1132659"/>
    <lineage>
        <taxon>Bacteria</taxon>
        <taxon>Pseudomonadati</taxon>
        <taxon>Pseudomonadota</taxon>
        <taxon>Alphaproteobacteria</taxon>
        <taxon>Hyphomicrobiales</taxon>
        <taxon>Rhizobiaceae</taxon>
        <taxon>Rhizobium/Agrobacterium group</taxon>
        <taxon>Rhizobium</taxon>
    </lineage>
</organism>
<dbReference type="NCBIfam" id="NF040576">
    <property type="entry name" value="T2SS_GspM_XpsM"/>
    <property type="match status" value="1"/>
</dbReference>
<reference evidence="1" key="1">
    <citation type="journal article" date="2015" name="Int. J. Syst. Evol. Microbiol.">
        <title>Rhizobium alvei sp. nov., isolated from a freshwater river.</title>
        <authorList>
            <person name="Sheu S.Y."/>
            <person name="Huang H.W."/>
            <person name="Young C.C."/>
            <person name="Chen W.M."/>
        </authorList>
    </citation>
    <scope>NUCLEOTIDE SEQUENCE</scope>
    <source>
        <strain evidence="1">TNR-22</strain>
    </source>
</reference>
<evidence type="ECO:0000313" key="2">
    <source>
        <dbReference type="Proteomes" id="UP001174932"/>
    </source>
</evidence>